<evidence type="ECO:0000313" key="2">
    <source>
        <dbReference type="EMBL" id="MBV0922940.1"/>
    </source>
</evidence>
<keyword evidence="2" id="KW-0378">Hydrolase</keyword>
<accession>A0A8J7Y286</accession>
<feature type="domain" description="Restriction endonuclease type IV Mrr" evidence="1">
    <location>
        <begin position="22"/>
        <end position="137"/>
    </location>
</feature>
<dbReference type="InterPro" id="IPR052906">
    <property type="entry name" value="Type_IV_Methyl-Rstrct_Enzyme"/>
</dbReference>
<dbReference type="RefSeq" id="WP_162316108.1">
    <property type="nucleotide sequence ID" value="NZ_JAHQXF010000001.1"/>
</dbReference>
<reference evidence="2 3" key="1">
    <citation type="submission" date="2021-06" db="EMBL/GenBank/DDBJ databases">
        <title>New haloarchaea isolates fom saline soil.</title>
        <authorList>
            <person name="Duran-Viseras A."/>
            <person name="Sanchez-Porro C.S."/>
            <person name="Ventosa A."/>
        </authorList>
    </citation>
    <scope>NUCLEOTIDE SEQUENCE [LARGE SCALE GENOMIC DNA]</scope>
    <source>
        <strain evidence="2 3">JCM 183640</strain>
    </source>
</reference>
<dbReference type="GO" id="GO:0009307">
    <property type="term" value="P:DNA restriction-modification system"/>
    <property type="evidence" value="ECO:0007669"/>
    <property type="project" value="InterPro"/>
</dbReference>
<dbReference type="Gene3D" id="3.40.1350.10">
    <property type="match status" value="1"/>
</dbReference>
<dbReference type="GO" id="GO:0003677">
    <property type="term" value="F:DNA binding"/>
    <property type="evidence" value="ECO:0007669"/>
    <property type="project" value="InterPro"/>
</dbReference>
<evidence type="ECO:0000259" key="1">
    <source>
        <dbReference type="Pfam" id="PF04471"/>
    </source>
</evidence>
<keyword evidence="3" id="KW-1185">Reference proteome</keyword>
<protein>
    <submittedName>
        <fullName evidence="2">Restriction endonuclease</fullName>
    </submittedName>
</protein>
<dbReference type="InterPro" id="IPR011856">
    <property type="entry name" value="tRNA_endonuc-like_dom_sf"/>
</dbReference>
<evidence type="ECO:0000313" key="3">
    <source>
        <dbReference type="Proteomes" id="UP000766550"/>
    </source>
</evidence>
<dbReference type="EMBL" id="JAHQXF010000001">
    <property type="protein sequence ID" value="MBV0922940.1"/>
    <property type="molecule type" value="Genomic_DNA"/>
</dbReference>
<dbReference type="PANTHER" id="PTHR30015">
    <property type="entry name" value="MRR RESTRICTION SYSTEM PROTEIN"/>
    <property type="match status" value="1"/>
</dbReference>
<dbReference type="Pfam" id="PF04471">
    <property type="entry name" value="Mrr_cat"/>
    <property type="match status" value="1"/>
</dbReference>
<name>A0A8J7Y286_9EURY</name>
<sequence length="157" mass="17305">MNTVQTGTTIMGSVSSDPLTTLRSLPPRHFEQFVADVWSECQGWATEVMDAGPDKGLDVIGQPPTGGAKTAVQCKRYAEGNKISSEQIQQYAALRQQWEDVDGVTVVTTSSFTRNALELADRLNVKCIDGDDLVRLVHRYNAGEILDWYGQGKPSDW</sequence>
<dbReference type="SUPFAM" id="SSF52980">
    <property type="entry name" value="Restriction endonuclease-like"/>
    <property type="match status" value="1"/>
</dbReference>
<dbReference type="OrthoDB" id="141004at2157"/>
<gene>
    <name evidence="2" type="ORF">KTS45_01890</name>
</gene>
<organism evidence="2 3">
    <name type="scientific">Haloarcula limicola</name>
    <dbReference type="NCBI Taxonomy" id="1429915"/>
    <lineage>
        <taxon>Archaea</taxon>
        <taxon>Methanobacteriati</taxon>
        <taxon>Methanobacteriota</taxon>
        <taxon>Stenosarchaea group</taxon>
        <taxon>Halobacteria</taxon>
        <taxon>Halobacteriales</taxon>
        <taxon>Haloarculaceae</taxon>
        <taxon>Haloarcula</taxon>
    </lineage>
</organism>
<proteinExistence type="predicted"/>
<dbReference type="GO" id="GO:0015666">
    <property type="term" value="F:restriction endodeoxyribonuclease activity"/>
    <property type="evidence" value="ECO:0007669"/>
    <property type="project" value="TreeGrafter"/>
</dbReference>
<comment type="caution">
    <text evidence="2">The sequence shown here is derived from an EMBL/GenBank/DDBJ whole genome shotgun (WGS) entry which is preliminary data.</text>
</comment>
<dbReference type="Proteomes" id="UP000766550">
    <property type="component" value="Unassembled WGS sequence"/>
</dbReference>
<dbReference type="InterPro" id="IPR007560">
    <property type="entry name" value="Restrct_endonuc_IV_Mrr"/>
</dbReference>
<dbReference type="InterPro" id="IPR011335">
    <property type="entry name" value="Restrct_endonuc-II-like"/>
</dbReference>
<dbReference type="AlphaFoldDB" id="A0A8J7Y286"/>
<keyword evidence="2" id="KW-0540">Nuclease</keyword>
<keyword evidence="2" id="KW-0255">Endonuclease</keyword>
<dbReference type="PANTHER" id="PTHR30015:SF7">
    <property type="entry name" value="TYPE IV METHYL-DIRECTED RESTRICTION ENZYME ECOKMRR"/>
    <property type="match status" value="1"/>
</dbReference>